<comment type="caution">
    <text evidence="5">The sequence shown here is derived from an EMBL/GenBank/DDBJ whole genome shotgun (WGS) entry which is preliminary data.</text>
</comment>
<dbReference type="PROSITE" id="PS51774">
    <property type="entry name" value="NAB"/>
    <property type="match status" value="1"/>
</dbReference>
<feature type="domain" description="NAB" evidence="4">
    <location>
        <begin position="1"/>
        <end position="86"/>
    </location>
</feature>
<comment type="similarity">
    <text evidence="2">Belongs to the NET family.</text>
</comment>
<proteinExistence type="inferred from homology"/>
<evidence type="ECO:0000313" key="6">
    <source>
        <dbReference type="Proteomes" id="UP001630127"/>
    </source>
</evidence>
<evidence type="ECO:0000313" key="5">
    <source>
        <dbReference type="EMBL" id="KAL3500966.1"/>
    </source>
</evidence>
<organism evidence="5 6">
    <name type="scientific">Cinchona calisaya</name>
    <dbReference type="NCBI Taxonomy" id="153742"/>
    <lineage>
        <taxon>Eukaryota</taxon>
        <taxon>Viridiplantae</taxon>
        <taxon>Streptophyta</taxon>
        <taxon>Embryophyta</taxon>
        <taxon>Tracheophyta</taxon>
        <taxon>Spermatophyta</taxon>
        <taxon>Magnoliopsida</taxon>
        <taxon>eudicotyledons</taxon>
        <taxon>Gunneridae</taxon>
        <taxon>Pentapetalae</taxon>
        <taxon>asterids</taxon>
        <taxon>lamiids</taxon>
        <taxon>Gentianales</taxon>
        <taxon>Rubiaceae</taxon>
        <taxon>Cinchonoideae</taxon>
        <taxon>Cinchoneae</taxon>
        <taxon>Cinchona</taxon>
    </lineage>
</organism>
<feature type="region of interest" description="Disordered" evidence="3">
    <location>
        <begin position="116"/>
        <end position="141"/>
    </location>
</feature>
<dbReference type="Pfam" id="PF07765">
    <property type="entry name" value="KIP1"/>
    <property type="match status" value="1"/>
</dbReference>
<accession>A0ABD2Y2J4</accession>
<reference evidence="5 6" key="1">
    <citation type="submission" date="2024-11" db="EMBL/GenBank/DDBJ databases">
        <title>A near-complete genome assembly of Cinchona calisaya.</title>
        <authorList>
            <person name="Lian D.C."/>
            <person name="Zhao X.W."/>
            <person name="Wei L."/>
        </authorList>
    </citation>
    <scope>NUCLEOTIDE SEQUENCE [LARGE SCALE GENOMIC DNA]</scope>
    <source>
        <tissue evidence="5">Nenye</tissue>
    </source>
</reference>
<dbReference type="Proteomes" id="UP001630127">
    <property type="component" value="Unassembled WGS sequence"/>
</dbReference>
<dbReference type="PANTHER" id="PTHR32258">
    <property type="entry name" value="PROTEIN NETWORKED 4A"/>
    <property type="match status" value="1"/>
</dbReference>
<dbReference type="InterPro" id="IPR051861">
    <property type="entry name" value="NET_actin-binding_domain"/>
</dbReference>
<evidence type="ECO:0000256" key="1">
    <source>
        <dbReference type="ARBA" id="ARBA00023054"/>
    </source>
</evidence>
<dbReference type="AlphaFoldDB" id="A0ABD2Y2J4"/>
<evidence type="ECO:0000259" key="4">
    <source>
        <dbReference type="PROSITE" id="PS51774"/>
    </source>
</evidence>
<name>A0ABD2Y2J4_9GENT</name>
<protein>
    <recommendedName>
        <fullName evidence="4">NAB domain-containing protein</fullName>
    </recommendedName>
</protein>
<sequence length="239" mass="27709">MENNGSDQATSDPWCPHQSQRLQSTLAELDRKIKMILELVEDNGDTFAQRAEMYYKKRPELIKVVVDLQRSYISLANKYDLLRSESLCGSSSNSFRLQLVPSSALLKLDHDEGAEERVNSCNNGNVGDYDSKRDSTSRSNDRLFSSEREKMWNKMWLSVSQLIEDNTSQQAELIRRNNEKRESIKELGLYVNKLQKENRRLKHSLSHLQLNNNDNYTNIDHLKQNRSHMSKLKGLVFGK</sequence>
<gene>
    <name evidence="5" type="ORF">ACH5RR_035415</name>
</gene>
<dbReference type="EMBL" id="JBJUIK010000015">
    <property type="protein sequence ID" value="KAL3500966.1"/>
    <property type="molecule type" value="Genomic_DNA"/>
</dbReference>
<keyword evidence="6" id="KW-1185">Reference proteome</keyword>
<dbReference type="PANTHER" id="PTHR32258:SF22">
    <property type="entry name" value="PROTEIN NETWORKED 3A-LIKE"/>
    <property type="match status" value="1"/>
</dbReference>
<keyword evidence="1" id="KW-0175">Coiled coil</keyword>
<evidence type="ECO:0000256" key="2">
    <source>
        <dbReference type="ARBA" id="ARBA00038006"/>
    </source>
</evidence>
<dbReference type="InterPro" id="IPR011684">
    <property type="entry name" value="NAB"/>
</dbReference>
<evidence type="ECO:0000256" key="3">
    <source>
        <dbReference type="SAM" id="MobiDB-lite"/>
    </source>
</evidence>
<feature type="compositionally biased region" description="Basic and acidic residues" evidence="3">
    <location>
        <begin position="129"/>
        <end position="141"/>
    </location>
</feature>